<keyword evidence="3 4" id="KW-0408">Iron</keyword>
<feature type="domain" description="Cytochrome c" evidence="5">
    <location>
        <begin position="2"/>
        <end position="113"/>
    </location>
</feature>
<evidence type="ECO:0000259" key="5">
    <source>
        <dbReference type="PROSITE" id="PS51007"/>
    </source>
</evidence>
<keyword evidence="7" id="KW-1185">Reference proteome</keyword>
<dbReference type="InterPro" id="IPR009056">
    <property type="entry name" value="Cyt_c-like_dom"/>
</dbReference>
<keyword evidence="1 4" id="KW-0349">Heme</keyword>
<dbReference type="RefSeq" id="WP_172109429.1">
    <property type="nucleotide sequence ID" value="NZ_JABFDN010000001.1"/>
</dbReference>
<protein>
    <submittedName>
        <fullName evidence="6">Cytochrome C</fullName>
    </submittedName>
</protein>
<accession>A0ABX2C9Q9</accession>
<dbReference type="EMBL" id="JABFDN010000001">
    <property type="protein sequence ID" value="NPU64375.1"/>
    <property type="molecule type" value="Genomic_DNA"/>
</dbReference>
<evidence type="ECO:0000256" key="1">
    <source>
        <dbReference type="ARBA" id="ARBA00022617"/>
    </source>
</evidence>
<dbReference type="SUPFAM" id="SSF46626">
    <property type="entry name" value="Cytochrome c"/>
    <property type="match status" value="1"/>
</dbReference>
<evidence type="ECO:0000256" key="4">
    <source>
        <dbReference type="PROSITE-ProRule" id="PRU00433"/>
    </source>
</evidence>
<proteinExistence type="predicted"/>
<sequence length="125" mass="13606">MRAAESTEYLYRLHCSGCHGLDGEGSSVGRIPPFPGIVGYFAGSEQGRLYLANVPGVVNAALPDGETADLLNYVLRVWGTPTRDRGKPFTAEEVHHLRARPVDDITALRQALAVELAKKRISIAY</sequence>
<dbReference type="PROSITE" id="PS51007">
    <property type="entry name" value="CYTC"/>
    <property type="match status" value="1"/>
</dbReference>
<name>A0ABX2C9Q9_9BRAD</name>
<organism evidence="6 7">
    <name type="scientific">Bradyrhizobium aeschynomenes</name>
    <dbReference type="NCBI Taxonomy" id="2734909"/>
    <lineage>
        <taxon>Bacteria</taxon>
        <taxon>Pseudomonadati</taxon>
        <taxon>Pseudomonadota</taxon>
        <taxon>Alphaproteobacteria</taxon>
        <taxon>Hyphomicrobiales</taxon>
        <taxon>Nitrobacteraceae</taxon>
        <taxon>Bradyrhizobium</taxon>
    </lineage>
</organism>
<dbReference type="Gene3D" id="1.10.760.10">
    <property type="entry name" value="Cytochrome c-like domain"/>
    <property type="match status" value="1"/>
</dbReference>
<reference evidence="6" key="1">
    <citation type="submission" date="2020-05" db="EMBL/GenBank/DDBJ databases">
        <title>Nod-independent and nitrogen-fixing Bradyrhizobium aeschynomene sp. nov. isolated from nodules of Aeschynomene indica.</title>
        <authorList>
            <person name="Zhang Z."/>
        </authorList>
    </citation>
    <scope>NUCLEOTIDE SEQUENCE</scope>
    <source>
        <strain evidence="6">83012</strain>
    </source>
</reference>
<dbReference type="InterPro" id="IPR036909">
    <property type="entry name" value="Cyt_c-like_dom_sf"/>
</dbReference>
<evidence type="ECO:0000256" key="3">
    <source>
        <dbReference type="ARBA" id="ARBA00023004"/>
    </source>
</evidence>
<evidence type="ECO:0000313" key="6">
    <source>
        <dbReference type="EMBL" id="NPU64375.1"/>
    </source>
</evidence>
<gene>
    <name evidence="6" type="ORF">HL667_05130</name>
</gene>
<dbReference type="Proteomes" id="UP000886476">
    <property type="component" value="Unassembled WGS sequence"/>
</dbReference>
<evidence type="ECO:0000313" key="7">
    <source>
        <dbReference type="Proteomes" id="UP000886476"/>
    </source>
</evidence>
<comment type="caution">
    <text evidence="6">The sequence shown here is derived from an EMBL/GenBank/DDBJ whole genome shotgun (WGS) entry which is preliminary data.</text>
</comment>
<evidence type="ECO:0000256" key="2">
    <source>
        <dbReference type="ARBA" id="ARBA00022723"/>
    </source>
</evidence>
<keyword evidence="2 4" id="KW-0479">Metal-binding</keyword>